<protein>
    <submittedName>
        <fullName evidence="5">Asparagine synthetase domain-containing protein</fullName>
    </submittedName>
</protein>
<dbReference type="GO" id="GO:0005829">
    <property type="term" value="C:cytosol"/>
    <property type="evidence" value="ECO:0007669"/>
    <property type="project" value="TreeGrafter"/>
</dbReference>
<dbReference type="GO" id="GO:0005524">
    <property type="term" value="F:ATP binding"/>
    <property type="evidence" value="ECO:0007669"/>
    <property type="project" value="UniProtKB-KW"/>
</dbReference>
<dbReference type="SUPFAM" id="SSF52402">
    <property type="entry name" value="Adenine nucleotide alpha hydrolases-like"/>
    <property type="match status" value="1"/>
</dbReference>
<reference evidence="5" key="1">
    <citation type="submission" date="2022-11" db="UniProtKB">
        <authorList>
            <consortium name="WormBaseParasite"/>
        </authorList>
    </citation>
    <scope>IDENTIFICATION</scope>
</reference>
<evidence type="ECO:0000313" key="4">
    <source>
        <dbReference type="Proteomes" id="UP000887574"/>
    </source>
</evidence>
<dbReference type="PANTHER" id="PTHR11772">
    <property type="entry name" value="ASPARAGINE SYNTHETASE"/>
    <property type="match status" value="1"/>
</dbReference>
<feature type="domain" description="Asparagine synthetase" evidence="3">
    <location>
        <begin position="27"/>
        <end position="121"/>
    </location>
</feature>
<keyword evidence="4" id="KW-1185">Reference proteome</keyword>
<dbReference type="GO" id="GO:0004066">
    <property type="term" value="F:asparagine synthase (glutamine-hydrolyzing) activity"/>
    <property type="evidence" value="ECO:0007669"/>
    <property type="project" value="InterPro"/>
</dbReference>
<dbReference type="Gene3D" id="3.40.50.620">
    <property type="entry name" value="HUPs"/>
    <property type="match status" value="1"/>
</dbReference>
<evidence type="ECO:0000256" key="2">
    <source>
        <dbReference type="ARBA" id="ARBA00022840"/>
    </source>
</evidence>
<proteinExistence type="predicted"/>
<keyword evidence="1" id="KW-0547">Nucleotide-binding</keyword>
<dbReference type="PANTHER" id="PTHR11772:SF2">
    <property type="entry name" value="ASPARAGINE SYNTHETASE [GLUTAMINE-HYDROLYZING]"/>
    <property type="match status" value="1"/>
</dbReference>
<evidence type="ECO:0000259" key="3">
    <source>
        <dbReference type="Pfam" id="PF00733"/>
    </source>
</evidence>
<organism evidence="4 5">
    <name type="scientific">Ditylenchus dipsaci</name>
    <dbReference type="NCBI Taxonomy" id="166011"/>
    <lineage>
        <taxon>Eukaryota</taxon>
        <taxon>Metazoa</taxon>
        <taxon>Ecdysozoa</taxon>
        <taxon>Nematoda</taxon>
        <taxon>Chromadorea</taxon>
        <taxon>Rhabditida</taxon>
        <taxon>Tylenchina</taxon>
        <taxon>Tylenchomorpha</taxon>
        <taxon>Sphaerularioidea</taxon>
        <taxon>Anguinidae</taxon>
        <taxon>Anguininae</taxon>
        <taxon>Ditylenchus</taxon>
    </lineage>
</organism>
<dbReference type="GO" id="GO:0006529">
    <property type="term" value="P:asparagine biosynthetic process"/>
    <property type="evidence" value="ECO:0007669"/>
    <property type="project" value="InterPro"/>
</dbReference>
<dbReference type="InterPro" id="IPR014729">
    <property type="entry name" value="Rossmann-like_a/b/a_fold"/>
</dbReference>
<dbReference type="Pfam" id="PF00733">
    <property type="entry name" value="Asn_synthase"/>
    <property type="match status" value="1"/>
</dbReference>
<dbReference type="InterPro" id="IPR001962">
    <property type="entry name" value="Asn_synthase"/>
</dbReference>
<dbReference type="Proteomes" id="UP000887574">
    <property type="component" value="Unplaced"/>
</dbReference>
<evidence type="ECO:0000313" key="5">
    <source>
        <dbReference type="WBParaSite" id="jg18024"/>
    </source>
</evidence>
<sequence>MTIQTVMSVAPCWRRPQCAEELDGRVIEKYLLRKAFSNPRDPYLPDDILWSPKEQFDDGVGYNWTDGLKAHSEKHVTDEEMCSAPKIFPYNTPITKEGFFYRRIFAGHFRSKLASQAVQLWLPKWVSGLDPSGRQSQLHAKAFKK</sequence>
<name>A0A915DB62_9BILA</name>
<dbReference type="WBParaSite" id="jg18024">
    <property type="protein sequence ID" value="jg18024"/>
    <property type="gene ID" value="jg18024"/>
</dbReference>
<evidence type="ECO:0000256" key="1">
    <source>
        <dbReference type="ARBA" id="ARBA00022741"/>
    </source>
</evidence>
<dbReference type="AlphaFoldDB" id="A0A915DB62"/>
<keyword evidence="2" id="KW-0067">ATP-binding</keyword>
<dbReference type="InterPro" id="IPR050795">
    <property type="entry name" value="Asn_Synthetase"/>
</dbReference>
<accession>A0A915DB62</accession>